<dbReference type="Proteomes" id="UP000318384">
    <property type="component" value="Chromosome"/>
</dbReference>
<dbReference type="AlphaFoldDB" id="A0A517WSQ7"/>
<dbReference type="Pfam" id="PF13360">
    <property type="entry name" value="PQQ_2"/>
    <property type="match status" value="1"/>
</dbReference>
<accession>A0A517WSQ7</accession>
<protein>
    <submittedName>
        <fullName evidence="2">PQQ enzyme repeat protein</fullName>
    </submittedName>
</protein>
<keyword evidence="3" id="KW-1185">Reference proteome</keyword>
<feature type="domain" description="Pyrrolo-quinoline quinone repeat" evidence="1">
    <location>
        <begin position="34"/>
        <end position="107"/>
    </location>
</feature>
<dbReference type="SUPFAM" id="SSF50998">
    <property type="entry name" value="Quinoprotein alcohol dehydrogenase-like"/>
    <property type="match status" value="1"/>
</dbReference>
<evidence type="ECO:0000313" key="2">
    <source>
        <dbReference type="EMBL" id="QDU08280.1"/>
    </source>
</evidence>
<evidence type="ECO:0000259" key="1">
    <source>
        <dbReference type="Pfam" id="PF13360"/>
    </source>
</evidence>
<dbReference type="Gene3D" id="2.130.10.10">
    <property type="entry name" value="YVTN repeat-like/Quinoprotein amine dehydrogenase"/>
    <property type="match status" value="1"/>
</dbReference>
<name>A0A517WSQ7_9PLAN</name>
<dbReference type="RefSeq" id="WP_145172806.1">
    <property type="nucleotide sequence ID" value="NZ_CP037422.1"/>
</dbReference>
<proteinExistence type="predicted"/>
<dbReference type="InterPro" id="IPR015943">
    <property type="entry name" value="WD40/YVTN_repeat-like_dom_sf"/>
</dbReference>
<dbReference type="InterPro" id="IPR002372">
    <property type="entry name" value="PQQ_rpt_dom"/>
</dbReference>
<evidence type="ECO:0000313" key="3">
    <source>
        <dbReference type="Proteomes" id="UP000318384"/>
    </source>
</evidence>
<sequence length="131" mass="14519">MSDGFLDDIEDSSGRSPESQALSIADMLFVSFNSRVIALDRDTGDMIWNWKTPKGRSNYVSILVDDDQLFASVDGYTFCLDPLTGRQIWFNPLKGFGYGIPSLATAQFNSNTSPAAEILAREQRRQQTGGQ</sequence>
<dbReference type="OrthoDB" id="675304at2"/>
<gene>
    <name evidence="2" type="ORF">V202x_16470</name>
</gene>
<reference evidence="2 3" key="1">
    <citation type="submission" date="2019-03" db="EMBL/GenBank/DDBJ databases">
        <title>Deep-cultivation of Planctomycetes and their phenomic and genomic characterization uncovers novel biology.</title>
        <authorList>
            <person name="Wiegand S."/>
            <person name="Jogler M."/>
            <person name="Boedeker C."/>
            <person name="Pinto D."/>
            <person name="Vollmers J."/>
            <person name="Rivas-Marin E."/>
            <person name="Kohn T."/>
            <person name="Peeters S.H."/>
            <person name="Heuer A."/>
            <person name="Rast P."/>
            <person name="Oberbeckmann S."/>
            <person name="Bunk B."/>
            <person name="Jeske O."/>
            <person name="Meyerdierks A."/>
            <person name="Storesund J.E."/>
            <person name="Kallscheuer N."/>
            <person name="Luecker S."/>
            <person name="Lage O.M."/>
            <person name="Pohl T."/>
            <person name="Merkel B.J."/>
            <person name="Hornburger P."/>
            <person name="Mueller R.-W."/>
            <person name="Bruemmer F."/>
            <person name="Labrenz M."/>
            <person name="Spormann A.M."/>
            <person name="Op den Camp H."/>
            <person name="Overmann J."/>
            <person name="Amann R."/>
            <person name="Jetten M.S.M."/>
            <person name="Mascher T."/>
            <person name="Medema M.H."/>
            <person name="Devos D.P."/>
            <person name="Kaster A.-K."/>
            <person name="Ovreas L."/>
            <person name="Rohde M."/>
            <person name="Galperin M.Y."/>
            <person name="Jogler C."/>
        </authorList>
    </citation>
    <scope>NUCLEOTIDE SEQUENCE [LARGE SCALE GENOMIC DNA]</scope>
    <source>
        <strain evidence="2 3">V202</strain>
    </source>
</reference>
<organism evidence="2 3">
    <name type="scientific">Gimesia aquarii</name>
    <dbReference type="NCBI Taxonomy" id="2527964"/>
    <lineage>
        <taxon>Bacteria</taxon>
        <taxon>Pseudomonadati</taxon>
        <taxon>Planctomycetota</taxon>
        <taxon>Planctomycetia</taxon>
        <taxon>Planctomycetales</taxon>
        <taxon>Planctomycetaceae</taxon>
        <taxon>Gimesia</taxon>
    </lineage>
</organism>
<dbReference type="InterPro" id="IPR011047">
    <property type="entry name" value="Quinoprotein_ADH-like_sf"/>
</dbReference>
<dbReference type="EMBL" id="CP037422">
    <property type="protein sequence ID" value="QDU08280.1"/>
    <property type="molecule type" value="Genomic_DNA"/>
</dbReference>